<evidence type="ECO:0000256" key="1">
    <source>
        <dbReference type="SAM" id="Phobius"/>
    </source>
</evidence>
<sequence>MAITDYLVTDDLTIILGLVGAGLFLLHNLYKPQSLVHPILLGRQSDVARVRNAGESALYRNYGTGMLGRFPARPNKEQQVLLDLVKPESDTPRTLWSTKITNPQLRQRVAALGAGLTVAAALEPEESNVLLLLDDGIEFLITDLALASYSIPSFTLSSLKLLSPVLENHSPSAIVVSAHFLPQLLELIHDSDEIVHHTIIVVGDVDVKKDQRSFGAIKVLKWSDIERQGAQKPVEPRTPGSTDVFTVSFFPSASEKLSAVSLTHENLTAGVASARALLPLSGAISPLDTIVSSHSLSTPYGRAVAYTAIFEGTNFTTLKSSSLFSSDIAADLGDLKSADSYPIPSPTIIFGKPSHLVALSSAILTEAKKSHILYMFAWRHKLSGILDGYITKQSLWDRLVFDSARAKVMGKGAGTVRAVVVSGGPLEATAVTPARIALSTPLVNTYIHPAVAGPIFASHPLDLQTFPSVPPVPSAFAAENYSFTYDSPVGPPTVNIESKLLGVNDAAIENGSDPVGALLVRGPPVGKLLDLDEPEKEEDGGWVNTGDRARVLTNGTFKIASKLASKQ</sequence>
<dbReference type="OrthoDB" id="1700726at2759"/>
<keyword evidence="1" id="KW-0472">Membrane</keyword>
<proteinExistence type="predicted"/>
<dbReference type="GO" id="GO:0016020">
    <property type="term" value="C:membrane"/>
    <property type="evidence" value="ECO:0007669"/>
    <property type="project" value="TreeGrafter"/>
</dbReference>
<evidence type="ECO:0000313" key="3">
    <source>
        <dbReference type="EMBL" id="THH32986.1"/>
    </source>
</evidence>
<dbReference type="GO" id="GO:0004467">
    <property type="term" value="F:long-chain fatty acid-CoA ligase activity"/>
    <property type="evidence" value="ECO:0007669"/>
    <property type="project" value="TreeGrafter"/>
</dbReference>
<reference evidence="3 4" key="1">
    <citation type="submission" date="2019-02" db="EMBL/GenBank/DDBJ databases">
        <title>Genome sequencing of the rare red list fungi Antrodiella citrinella (Flaviporus citrinellus).</title>
        <authorList>
            <person name="Buettner E."/>
            <person name="Kellner H."/>
        </authorList>
    </citation>
    <scope>NUCLEOTIDE SEQUENCE [LARGE SCALE GENOMIC DNA]</scope>
    <source>
        <strain evidence="3 4">DSM 108506</strain>
    </source>
</reference>
<gene>
    <name evidence="3" type="ORF">EUX98_g1171</name>
</gene>
<feature type="domain" description="AMP-dependent synthetase/ligase" evidence="2">
    <location>
        <begin position="98"/>
        <end position="525"/>
    </location>
</feature>
<dbReference type="EMBL" id="SGPM01000012">
    <property type="protein sequence ID" value="THH32986.1"/>
    <property type="molecule type" value="Genomic_DNA"/>
</dbReference>
<dbReference type="PANTHER" id="PTHR43272:SF11">
    <property type="entry name" value="AMP-DEPENDENT SYNTHETASE_LIGASE DOMAIN-CONTAINING PROTEIN"/>
    <property type="match status" value="1"/>
</dbReference>
<dbReference type="Gene3D" id="3.40.50.12780">
    <property type="entry name" value="N-terminal domain of ligase-like"/>
    <property type="match status" value="1"/>
</dbReference>
<feature type="transmembrane region" description="Helical" evidence="1">
    <location>
        <begin position="12"/>
        <end position="30"/>
    </location>
</feature>
<keyword evidence="1" id="KW-0812">Transmembrane</keyword>
<dbReference type="SUPFAM" id="SSF56801">
    <property type="entry name" value="Acetyl-CoA synthetase-like"/>
    <property type="match status" value="1"/>
</dbReference>
<dbReference type="InterPro" id="IPR042099">
    <property type="entry name" value="ANL_N_sf"/>
</dbReference>
<accession>A0A4S4N224</accession>
<keyword evidence="4" id="KW-1185">Reference proteome</keyword>
<evidence type="ECO:0000259" key="2">
    <source>
        <dbReference type="Pfam" id="PF00501"/>
    </source>
</evidence>
<dbReference type="PANTHER" id="PTHR43272">
    <property type="entry name" value="LONG-CHAIN-FATTY-ACID--COA LIGASE"/>
    <property type="match status" value="1"/>
</dbReference>
<organism evidence="3 4">
    <name type="scientific">Antrodiella citrinella</name>
    <dbReference type="NCBI Taxonomy" id="2447956"/>
    <lineage>
        <taxon>Eukaryota</taxon>
        <taxon>Fungi</taxon>
        <taxon>Dikarya</taxon>
        <taxon>Basidiomycota</taxon>
        <taxon>Agaricomycotina</taxon>
        <taxon>Agaricomycetes</taxon>
        <taxon>Polyporales</taxon>
        <taxon>Steccherinaceae</taxon>
        <taxon>Antrodiella</taxon>
    </lineage>
</organism>
<name>A0A4S4N224_9APHY</name>
<dbReference type="Pfam" id="PF00501">
    <property type="entry name" value="AMP-binding"/>
    <property type="match status" value="1"/>
</dbReference>
<dbReference type="InterPro" id="IPR000873">
    <property type="entry name" value="AMP-dep_synth/lig_dom"/>
</dbReference>
<evidence type="ECO:0000313" key="4">
    <source>
        <dbReference type="Proteomes" id="UP000308730"/>
    </source>
</evidence>
<dbReference type="GO" id="GO:0005783">
    <property type="term" value="C:endoplasmic reticulum"/>
    <property type="evidence" value="ECO:0007669"/>
    <property type="project" value="TreeGrafter"/>
</dbReference>
<dbReference type="AlphaFoldDB" id="A0A4S4N224"/>
<dbReference type="Proteomes" id="UP000308730">
    <property type="component" value="Unassembled WGS sequence"/>
</dbReference>
<protein>
    <recommendedName>
        <fullName evidence="2">AMP-dependent synthetase/ligase domain-containing protein</fullName>
    </recommendedName>
</protein>
<keyword evidence="1" id="KW-1133">Transmembrane helix</keyword>
<comment type="caution">
    <text evidence="3">The sequence shown here is derived from an EMBL/GenBank/DDBJ whole genome shotgun (WGS) entry which is preliminary data.</text>
</comment>